<organism evidence="2 3">
    <name type="scientific">Stieleria magnilauensis</name>
    <dbReference type="NCBI Taxonomy" id="2527963"/>
    <lineage>
        <taxon>Bacteria</taxon>
        <taxon>Pseudomonadati</taxon>
        <taxon>Planctomycetota</taxon>
        <taxon>Planctomycetia</taxon>
        <taxon>Pirellulales</taxon>
        <taxon>Pirellulaceae</taxon>
        <taxon>Stieleria</taxon>
    </lineage>
</organism>
<reference evidence="2 3" key="1">
    <citation type="submission" date="2019-02" db="EMBL/GenBank/DDBJ databases">
        <title>Deep-cultivation of Planctomycetes and their phenomic and genomic characterization uncovers novel biology.</title>
        <authorList>
            <person name="Wiegand S."/>
            <person name="Jogler M."/>
            <person name="Boedeker C."/>
            <person name="Pinto D."/>
            <person name="Vollmers J."/>
            <person name="Rivas-Marin E."/>
            <person name="Kohn T."/>
            <person name="Peeters S.H."/>
            <person name="Heuer A."/>
            <person name="Rast P."/>
            <person name="Oberbeckmann S."/>
            <person name="Bunk B."/>
            <person name="Jeske O."/>
            <person name="Meyerdierks A."/>
            <person name="Storesund J.E."/>
            <person name="Kallscheuer N."/>
            <person name="Luecker S."/>
            <person name="Lage O.M."/>
            <person name="Pohl T."/>
            <person name="Merkel B.J."/>
            <person name="Hornburger P."/>
            <person name="Mueller R.-W."/>
            <person name="Bruemmer F."/>
            <person name="Labrenz M."/>
            <person name="Spormann A.M."/>
            <person name="Op den Camp H."/>
            <person name="Overmann J."/>
            <person name="Amann R."/>
            <person name="Jetten M.S.M."/>
            <person name="Mascher T."/>
            <person name="Medema M.H."/>
            <person name="Devos D.P."/>
            <person name="Kaster A.-K."/>
            <person name="Ovreas L."/>
            <person name="Rohde M."/>
            <person name="Galperin M.Y."/>
            <person name="Jogler C."/>
        </authorList>
    </citation>
    <scope>NUCLEOTIDE SEQUENCE [LARGE SCALE GENOMIC DNA]</scope>
    <source>
        <strain evidence="2 3">TBK1r</strain>
    </source>
</reference>
<feature type="transmembrane region" description="Helical" evidence="1">
    <location>
        <begin position="247"/>
        <end position="265"/>
    </location>
</feature>
<proteinExistence type="predicted"/>
<protein>
    <recommendedName>
        <fullName evidence="4">Double zinc ribbon</fullName>
    </recommendedName>
</protein>
<keyword evidence="1" id="KW-0472">Membrane</keyword>
<keyword evidence="1" id="KW-1133">Transmembrane helix</keyword>
<dbReference type="EMBL" id="CP036432">
    <property type="protein sequence ID" value="QDV81420.1"/>
    <property type="molecule type" value="Genomic_DNA"/>
</dbReference>
<gene>
    <name evidence="2" type="ORF">TBK1r_03360</name>
</gene>
<keyword evidence="3" id="KW-1185">Reference proteome</keyword>
<dbReference type="RefSeq" id="WP_145207221.1">
    <property type="nucleotide sequence ID" value="NZ_CP036432.1"/>
</dbReference>
<evidence type="ECO:0008006" key="4">
    <source>
        <dbReference type="Google" id="ProtNLM"/>
    </source>
</evidence>
<name>A0ABX5XHF9_9BACT</name>
<sequence>MPIQIKCQCGKALAVKDQFAGKAVKCPACGQGIKVPAASAQKVAAPNVAASNITAPSAQAVGTTAAGNPMNDLFDEEGFGTNIAAVCPSCGAAMGADAILCTKCGFNKTTGESVRGHLTPGVDISTGTLALQKAAEDMRRADKMQKDMTERAGMPWWMLGLILFILCSATGLAVMAVMSANRTTGQDNFNPMQTFLQLAGSACALVAFGALVKLIVEGFKEDKKVGFLCCTIVYLIYFVFQKPKSRIGAFLVMVILGGIAGALFAKSQQV</sequence>
<feature type="transmembrane region" description="Helical" evidence="1">
    <location>
        <begin position="156"/>
        <end position="178"/>
    </location>
</feature>
<evidence type="ECO:0000256" key="1">
    <source>
        <dbReference type="SAM" id="Phobius"/>
    </source>
</evidence>
<evidence type="ECO:0000313" key="2">
    <source>
        <dbReference type="EMBL" id="QDV81420.1"/>
    </source>
</evidence>
<keyword evidence="1" id="KW-0812">Transmembrane</keyword>
<evidence type="ECO:0000313" key="3">
    <source>
        <dbReference type="Proteomes" id="UP000318081"/>
    </source>
</evidence>
<dbReference type="Proteomes" id="UP000318081">
    <property type="component" value="Chromosome"/>
</dbReference>
<feature type="transmembrane region" description="Helical" evidence="1">
    <location>
        <begin position="225"/>
        <end position="241"/>
    </location>
</feature>
<accession>A0ABX5XHF9</accession>
<feature type="transmembrane region" description="Helical" evidence="1">
    <location>
        <begin position="198"/>
        <end position="216"/>
    </location>
</feature>